<name>A0A2Z4FIQ4_9DELT</name>
<dbReference type="EMBL" id="CP030032">
    <property type="protein sequence ID" value="AWV88614.1"/>
    <property type="molecule type" value="Genomic_DNA"/>
</dbReference>
<dbReference type="Proteomes" id="UP000249799">
    <property type="component" value="Chromosome"/>
</dbReference>
<organism evidence="1 2">
    <name type="scientific">Bradymonas sediminis</name>
    <dbReference type="NCBI Taxonomy" id="1548548"/>
    <lineage>
        <taxon>Bacteria</taxon>
        <taxon>Deltaproteobacteria</taxon>
        <taxon>Bradymonadales</taxon>
        <taxon>Bradymonadaceae</taxon>
        <taxon>Bradymonas</taxon>
    </lineage>
</organism>
<reference evidence="1 2" key="1">
    <citation type="submission" date="2018-06" db="EMBL/GenBank/DDBJ databases">
        <title>Lujinxingia sediminis gen. nov. sp. nov., a new facultative anaerobic member of the class Deltaproteobacteria, and proposal of Lujinxingaceae fam. nov.</title>
        <authorList>
            <person name="Guo L.-Y."/>
            <person name="Li C.-M."/>
            <person name="Wang S."/>
            <person name="Du Z.-J."/>
        </authorList>
    </citation>
    <scope>NUCLEOTIDE SEQUENCE [LARGE SCALE GENOMIC DNA]</scope>
    <source>
        <strain evidence="1 2">FA350</strain>
    </source>
</reference>
<evidence type="ECO:0000313" key="2">
    <source>
        <dbReference type="Proteomes" id="UP000249799"/>
    </source>
</evidence>
<dbReference type="RefSeq" id="WP_111332513.1">
    <property type="nucleotide sequence ID" value="NZ_CP030032.1"/>
</dbReference>
<dbReference type="PROSITE" id="PS51257">
    <property type="entry name" value="PROKAR_LIPOPROTEIN"/>
    <property type="match status" value="1"/>
</dbReference>
<gene>
    <name evidence="1" type="ORF">DN745_04390</name>
</gene>
<dbReference type="AlphaFoldDB" id="A0A2Z4FIQ4"/>
<dbReference type="KEGG" id="bsed:DN745_04390"/>
<dbReference type="OrthoDB" id="5477408at2"/>
<dbReference type="Gene3D" id="2.60.40.1080">
    <property type="match status" value="1"/>
</dbReference>
<keyword evidence="2" id="KW-1185">Reference proteome</keyword>
<sequence length="750" mass="77614">MRSYTSIYAWLFSLLLVASVGCGRDAAEDVCSETDPCPGDLVCVEGACFDPGDGEDGGLEDADDVEDGFVDDAEVDGGPDQPDVIEVACETDRDCPAAQLCAEDLCIDRPECLIDNDCGDDEICLGGSCTYSPECDADSACAEGYECVGGQCFEEVCRGPNDCADGELCDGGECVTPPSVTSCFVASQTLSVSRNQRIPLQAFAMDADGEGLAATFIWTSSDPSVATIAANHQSALGAGGTGSTTLSAQTASGVACEGAIELVGESEVAVGDLRVRIFDEETGAPVVGAEVVIAGQVVTTDATGVAGLDMPDGGYSLSVFAEEYNYITINGLSTADVRIPLSKRAGSGPVGGFTGNFDLSRINSSGDVNLGLAGASIAGGLLNLNLQSLLGEPFMSEVSIPGMGASELPLPGGLVIHGQVFGFDLDIKQKYYATASTGARLGWGLAGKVPGMELFGLIQGGGGAADMLTTLLPLFSRFDHANRPLNLNAMPRVADVNDINGNGDTSDMIPNYDAFPEVALRPGVKQVLASEINVSNFPEMTNGPASVAVLVAGTLLEGPGFVPLGISATADEDEDGRPDNRRLTMAPPYGSLSGGRHAVIAIAFEPSEVGFEDGISLPDEFSVALWNGQSLPGRVALGAFPDASTATLDPAARTLSVQADAGPLFRVRMVGQERSWDVWSVGPAGTQGQFTHEISLPEPTNGREDLMQTGEVFIDAIAAEITMNELVSATGIGLNRAGLVSTRFNRTKLN</sequence>
<proteinExistence type="predicted"/>
<protein>
    <submittedName>
        <fullName evidence="1">Uncharacterized protein</fullName>
    </submittedName>
</protein>
<evidence type="ECO:0000313" key="1">
    <source>
        <dbReference type="EMBL" id="AWV88614.1"/>
    </source>
</evidence>
<accession>A0A2Z4FIQ4</accession>
<dbReference type="InterPro" id="IPR008969">
    <property type="entry name" value="CarboxyPept-like_regulatory"/>
</dbReference>
<dbReference type="Gene3D" id="2.60.40.1120">
    <property type="entry name" value="Carboxypeptidase-like, regulatory domain"/>
    <property type="match status" value="1"/>
</dbReference>
<dbReference type="SUPFAM" id="SSF49464">
    <property type="entry name" value="Carboxypeptidase regulatory domain-like"/>
    <property type="match status" value="1"/>
</dbReference>